<dbReference type="SUPFAM" id="SSF54909">
    <property type="entry name" value="Dimeric alpha+beta barrel"/>
    <property type="match status" value="1"/>
</dbReference>
<protein>
    <recommendedName>
        <fullName evidence="2">YCII-related domain-containing protein</fullName>
    </recommendedName>
</protein>
<name>A0A4R4RMH2_9ACTN</name>
<dbReference type="Gene3D" id="3.30.70.1060">
    <property type="entry name" value="Dimeric alpha+beta barrel"/>
    <property type="match status" value="1"/>
</dbReference>
<feature type="domain" description="YCII-related" evidence="2">
    <location>
        <begin position="30"/>
        <end position="95"/>
    </location>
</feature>
<accession>A0A4R4RMH2</accession>
<sequence length="134" mass="14397">MRFVSFIRSEEPNPAGLPPPELVQAVADLAQEMSVSGTLVDMGGLLPSSAGAVVSLVDGRISAVDGPFTEAKELIGGFAILDVRSREEAVELARRMLRLHQQHWPGWEGSCEVRQLADADHPHPGIPRPLASEP</sequence>
<dbReference type="PANTHER" id="PTHR35174:SF1">
    <property type="entry name" value="BLL0086 PROTEIN"/>
    <property type="match status" value="1"/>
</dbReference>
<proteinExistence type="inferred from homology"/>
<comment type="caution">
    <text evidence="3">The sequence shown here is derived from an EMBL/GenBank/DDBJ whole genome shotgun (WGS) entry which is preliminary data.</text>
</comment>
<evidence type="ECO:0000256" key="1">
    <source>
        <dbReference type="ARBA" id="ARBA00007689"/>
    </source>
</evidence>
<evidence type="ECO:0000313" key="3">
    <source>
        <dbReference type="EMBL" id="TDC50948.1"/>
    </source>
</evidence>
<dbReference type="Pfam" id="PF03795">
    <property type="entry name" value="YCII"/>
    <property type="match status" value="1"/>
</dbReference>
<reference evidence="3 4" key="1">
    <citation type="submission" date="2019-02" db="EMBL/GenBank/DDBJ databases">
        <title>Draft genome sequences of novel Actinobacteria.</title>
        <authorList>
            <person name="Sahin N."/>
            <person name="Ay H."/>
            <person name="Saygin H."/>
        </authorList>
    </citation>
    <scope>NUCLEOTIDE SEQUENCE [LARGE SCALE GENOMIC DNA]</scope>
    <source>
        <strain evidence="3 4">KC603</strain>
    </source>
</reference>
<dbReference type="RefSeq" id="WP_131983234.1">
    <property type="nucleotide sequence ID" value="NZ_SMKL01000026.1"/>
</dbReference>
<evidence type="ECO:0000313" key="4">
    <source>
        <dbReference type="Proteomes" id="UP000295621"/>
    </source>
</evidence>
<dbReference type="InterPro" id="IPR011008">
    <property type="entry name" value="Dimeric_a/b-barrel"/>
</dbReference>
<gene>
    <name evidence="3" type="ORF">E1212_13470</name>
</gene>
<dbReference type="EMBL" id="SMKL01000026">
    <property type="protein sequence ID" value="TDC50948.1"/>
    <property type="molecule type" value="Genomic_DNA"/>
</dbReference>
<dbReference type="OrthoDB" id="668782at2"/>
<organism evidence="3 4">
    <name type="scientific">Jiangella ureilytica</name>
    <dbReference type="NCBI Taxonomy" id="2530374"/>
    <lineage>
        <taxon>Bacteria</taxon>
        <taxon>Bacillati</taxon>
        <taxon>Actinomycetota</taxon>
        <taxon>Actinomycetes</taxon>
        <taxon>Jiangellales</taxon>
        <taxon>Jiangellaceae</taxon>
        <taxon>Jiangella</taxon>
    </lineage>
</organism>
<dbReference type="InterPro" id="IPR005545">
    <property type="entry name" value="YCII"/>
</dbReference>
<comment type="similarity">
    <text evidence="1">Belongs to the YciI family.</text>
</comment>
<dbReference type="Proteomes" id="UP000295621">
    <property type="component" value="Unassembled WGS sequence"/>
</dbReference>
<keyword evidence="4" id="KW-1185">Reference proteome</keyword>
<dbReference type="PANTHER" id="PTHR35174">
    <property type="entry name" value="BLL7171 PROTEIN-RELATED"/>
    <property type="match status" value="1"/>
</dbReference>
<dbReference type="AlphaFoldDB" id="A0A4R4RMH2"/>
<evidence type="ECO:0000259" key="2">
    <source>
        <dbReference type="Pfam" id="PF03795"/>
    </source>
</evidence>